<dbReference type="GO" id="GO:0004674">
    <property type="term" value="F:protein serine/threonine kinase activity"/>
    <property type="evidence" value="ECO:0007669"/>
    <property type="project" value="UniProtKB-KW"/>
</dbReference>
<evidence type="ECO:0000256" key="10">
    <source>
        <dbReference type="ARBA" id="ARBA00047899"/>
    </source>
</evidence>
<dbReference type="InterPro" id="IPR000858">
    <property type="entry name" value="S_locus_glycoprot_dom"/>
</dbReference>
<evidence type="ECO:0000256" key="9">
    <source>
        <dbReference type="ARBA" id="ARBA00023180"/>
    </source>
</evidence>
<dbReference type="InterPro" id="IPR001480">
    <property type="entry name" value="Bulb-type_lectin_dom"/>
</dbReference>
<keyword evidence="2" id="KW-0723">Serine/threonine-protein kinase</keyword>
<dbReference type="InterPro" id="IPR001245">
    <property type="entry name" value="Ser-Thr/Tyr_kinase_cat_dom"/>
</dbReference>
<dbReference type="GO" id="GO:0005524">
    <property type="term" value="F:ATP binding"/>
    <property type="evidence" value="ECO:0007669"/>
    <property type="project" value="UniProtKB-KW"/>
</dbReference>
<evidence type="ECO:0000259" key="15">
    <source>
        <dbReference type="PROSITE" id="PS50948"/>
    </source>
</evidence>
<dbReference type="Pfam" id="PF00954">
    <property type="entry name" value="S_locus_glycop"/>
    <property type="match status" value="1"/>
</dbReference>
<dbReference type="PANTHER" id="PTHR32444:SF198">
    <property type="entry name" value="BULB-TYPE LECTIN DOMAIN-CONTAINING PROTEIN"/>
    <property type="match status" value="1"/>
</dbReference>
<dbReference type="PROSITE" id="PS00108">
    <property type="entry name" value="PROTEIN_KINASE_ST"/>
    <property type="match status" value="1"/>
</dbReference>
<evidence type="ECO:0000313" key="16">
    <source>
        <dbReference type="EnsemblPlants" id="AUR62014667-RA:cds"/>
    </source>
</evidence>
<dbReference type="FunFam" id="3.30.200.20:FF:000195">
    <property type="entry name" value="G-type lectin S-receptor-like serine/threonine-protein kinase"/>
    <property type="match status" value="1"/>
</dbReference>
<evidence type="ECO:0000256" key="1">
    <source>
        <dbReference type="ARBA" id="ARBA00012513"/>
    </source>
</evidence>
<sequence>MFEGLSPKEQRRVGQRKLEQWVYTKDELQCGVKGAKDDVFFRLKMMKVPANTEWSPGLDESRCRSHCLRDCSCLAYAYDIGVGCMSWGRNLIDTQEFSTSGADLFLRLAPSELGKNSKIKIIIAVTGASVSATLVAIVYFLCKRKSKQALDKIIASKFLTDPETIVSSNGAFKLGFFSPPNSTHRYVGIWYSKLTTSNVVWVANRNKPLKDSTGGAIRISDDGNLRVLNAQNHTLWSSNINVSVSSNTNRSIVSEAQLLDSGNLVLADQEGMILWQSFKHPTDTALPNMKLTVNKNSDMRKMLQAWNGPSDPSSGRFSVGIDSFAFPQLVIYNNDQPYWRSGPWNGHIFTAIQNNETDEFNDAGFILENDRQGTISITYSYTNQSVLSNYGLSYKGTLTQRWWDESERKWKVAWEAPHTKCDIYGKCGVFGSCNLMNSPICRCLKGFKPKYKLEWSKGHWENGCMRKTSLQCQRGSEKEDGFFRVKAVKVPDNPAWLIGLDENECRNQCLQNCSCIAYVFDTSIGCMSWDRDLIDTEKLAAGGVDLHLKLAHSELGNSSRAVAIIAATGSLLGAATVVTLILVLWRSKAHKKQGKKLQRRKTVTDILGIDENQDQVEEVPLFEFEEVVTATNNFQDTNKLGKGGFGPVYKGTLEDGQEIAIKKLSKASGQGVQEFMNEVLVISKLQHRNLVRLLGCCVGGDEKMLIYEYMPNKSLDSLLFDPVKKELLPWKIRYDITHGICQGLLYLHRDSRVKIIHRDLKASNILLDKNLNPRISDFGMARIFGEKQDQDDTRRFGYMSPEYAMEGRFSEKSDVFSFGVLLLEIVSGQRNSIFWYEEDSLSLLGYAYKLWKENNVISLIDPAIADTYFSGQSEEIQKCIQVGLLCVEESAQDRPNISTVISMLRSELANVPHPKPPGFSHSQKIRMSVHLSDRANRVHLRIMPLLHL</sequence>
<evidence type="ECO:0000256" key="12">
    <source>
        <dbReference type="SAM" id="Phobius"/>
    </source>
</evidence>
<evidence type="ECO:0000256" key="4">
    <source>
        <dbReference type="ARBA" id="ARBA00022729"/>
    </source>
</evidence>
<keyword evidence="17" id="KW-1185">Reference proteome</keyword>
<evidence type="ECO:0000256" key="2">
    <source>
        <dbReference type="ARBA" id="ARBA00022527"/>
    </source>
</evidence>
<feature type="domain" description="Apple" evidence="15">
    <location>
        <begin position="472"/>
        <end position="551"/>
    </location>
</feature>
<keyword evidence="9" id="KW-0325">Glycoprotein</keyword>
<keyword evidence="12" id="KW-0472">Membrane</keyword>
<dbReference type="SUPFAM" id="SSF56112">
    <property type="entry name" value="Protein kinase-like (PK-like)"/>
    <property type="match status" value="1"/>
</dbReference>
<keyword evidence="7" id="KW-0067">ATP-binding</keyword>
<dbReference type="GO" id="GO:0048544">
    <property type="term" value="P:recognition of pollen"/>
    <property type="evidence" value="ECO:0007669"/>
    <property type="project" value="InterPro"/>
</dbReference>
<feature type="transmembrane region" description="Helical" evidence="12">
    <location>
        <begin position="561"/>
        <end position="585"/>
    </location>
</feature>
<dbReference type="SMART" id="SM00108">
    <property type="entry name" value="B_lectin"/>
    <property type="match status" value="1"/>
</dbReference>
<dbReference type="Pfam" id="PF07714">
    <property type="entry name" value="PK_Tyr_Ser-Thr"/>
    <property type="match status" value="1"/>
</dbReference>
<dbReference type="InterPro" id="IPR011009">
    <property type="entry name" value="Kinase-like_dom_sf"/>
</dbReference>
<dbReference type="Proteomes" id="UP000596660">
    <property type="component" value="Unplaced"/>
</dbReference>
<feature type="domain" description="Apple" evidence="15">
    <location>
        <begin position="30"/>
        <end position="109"/>
    </location>
</feature>
<dbReference type="FunFam" id="1.10.510.10:FF:000060">
    <property type="entry name" value="G-type lectin S-receptor-like serine/threonine-protein kinase"/>
    <property type="match status" value="1"/>
</dbReference>
<name>A0A803LL20_CHEQI</name>
<dbReference type="PROSITE" id="PS50948">
    <property type="entry name" value="PAN"/>
    <property type="match status" value="2"/>
</dbReference>
<reference evidence="16" key="2">
    <citation type="submission" date="2021-03" db="UniProtKB">
        <authorList>
            <consortium name="EnsemblPlants"/>
        </authorList>
    </citation>
    <scope>IDENTIFICATION</scope>
</reference>
<dbReference type="PROSITE" id="PS50927">
    <property type="entry name" value="BULB_LECTIN"/>
    <property type="match status" value="1"/>
</dbReference>
<evidence type="ECO:0000259" key="14">
    <source>
        <dbReference type="PROSITE" id="PS50927"/>
    </source>
</evidence>
<evidence type="ECO:0000259" key="13">
    <source>
        <dbReference type="PROSITE" id="PS50011"/>
    </source>
</evidence>
<protein>
    <recommendedName>
        <fullName evidence="1">non-specific serine/threonine protein kinase</fullName>
        <ecNumber evidence="1">2.7.11.1</ecNumber>
    </recommendedName>
</protein>
<dbReference type="CDD" id="cd01098">
    <property type="entry name" value="PAN_AP_plant"/>
    <property type="match status" value="2"/>
</dbReference>
<evidence type="ECO:0000256" key="11">
    <source>
        <dbReference type="ARBA" id="ARBA00048679"/>
    </source>
</evidence>
<dbReference type="Pfam" id="PF08276">
    <property type="entry name" value="PAN_2"/>
    <property type="match status" value="2"/>
</dbReference>
<evidence type="ECO:0000256" key="5">
    <source>
        <dbReference type="ARBA" id="ARBA00022741"/>
    </source>
</evidence>
<keyword evidence="6" id="KW-0418">Kinase</keyword>
<dbReference type="FunFam" id="2.90.10.10:FF:000001">
    <property type="entry name" value="G-type lectin S-receptor-like serine/threonine-protein kinase"/>
    <property type="match status" value="1"/>
</dbReference>
<dbReference type="AlphaFoldDB" id="A0A803LL20"/>
<keyword evidence="12" id="KW-1133">Transmembrane helix</keyword>
<dbReference type="InterPro" id="IPR008271">
    <property type="entry name" value="Ser/Thr_kinase_AS"/>
</dbReference>
<evidence type="ECO:0000313" key="17">
    <source>
        <dbReference type="Proteomes" id="UP000596660"/>
    </source>
</evidence>
<keyword evidence="5" id="KW-0547">Nucleotide-binding</keyword>
<organism evidence="16 17">
    <name type="scientific">Chenopodium quinoa</name>
    <name type="common">Quinoa</name>
    <dbReference type="NCBI Taxonomy" id="63459"/>
    <lineage>
        <taxon>Eukaryota</taxon>
        <taxon>Viridiplantae</taxon>
        <taxon>Streptophyta</taxon>
        <taxon>Embryophyta</taxon>
        <taxon>Tracheophyta</taxon>
        <taxon>Spermatophyta</taxon>
        <taxon>Magnoliopsida</taxon>
        <taxon>eudicotyledons</taxon>
        <taxon>Gunneridae</taxon>
        <taxon>Pentapetalae</taxon>
        <taxon>Caryophyllales</taxon>
        <taxon>Chenopodiaceae</taxon>
        <taxon>Chenopodioideae</taxon>
        <taxon>Atripliceae</taxon>
        <taxon>Chenopodium</taxon>
    </lineage>
</organism>
<dbReference type="Pfam" id="PF01453">
    <property type="entry name" value="B_lectin"/>
    <property type="match status" value="1"/>
</dbReference>
<accession>A0A803LL20</accession>
<keyword evidence="12" id="KW-0812">Transmembrane</keyword>
<keyword evidence="8" id="KW-1015">Disulfide bond</keyword>
<evidence type="ECO:0000256" key="6">
    <source>
        <dbReference type="ARBA" id="ARBA00022777"/>
    </source>
</evidence>
<reference evidence="16" key="1">
    <citation type="journal article" date="2017" name="Nature">
        <title>The genome of Chenopodium quinoa.</title>
        <authorList>
            <person name="Jarvis D.E."/>
            <person name="Ho Y.S."/>
            <person name="Lightfoot D.J."/>
            <person name="Schmoeckel S.M."/>
            <person name="Li B."/>
            <person name="Borm T.J.A."/>
            <person name="Ohyanagi H."/>
            <person name="Mineta K."/>
            <person name="Michell C.T."/>
            <person name="Saber N."/>
            <person name="Kharbatia N.M."/>
            <person name="Rupper R.R."/>
            <person name="Sharp A.R."/>
            <person name="Dally N."/>
            <person name="Boughton B.A."/>
            <person name="Woo Y.H."/>
            <person name="Gao G."/>
            <person name="Schijlen E.G.W.M."/>
            <person name="Guo X."/>
            <person name="Momin A.A."/>
            <person name="Negrao S."/>
            <person name="Al-Babili S."/>
            <person name="Gehring C."/>
            <person name="Roessner U."/>
            <person name="Jung C."/>
            <person name="Murphy K."/>
            <person name="Arold S.T."/>
            <person name="Gojobori T."/>
            <person name="van der Linden C.G."/>
            <person name="van Loo E.N."/>
            <person name="Jellen E.N."/>
            <person name="Maughan P.J."/>
            <person name="Tester M."/>
        </authorList>
    </citation>
    <scope>NUCLEOTIDE SEQUENCE [LARGE SCALE GENOMIC DNA]</scope>
    <source>
        <strain evidence="16">cv. PI 614886</strain>
    </source>
</reference>
<dbReference type="SMART" id="SM00220">
    <property type="entry name" value="S_TKc"/>
    <property type="match status" value="1"/>
</dbReference>
<dbReference type="Gene3D" id="1.10.510.10">
    <property type="entry name" value="Transferase(Phosphotransferase) domain 1"/>
    <property type="match status" value="1"/>
</dbReference>
<dbReference type="Gene3D" id="3.30.200.20">
    <property type="entry name" value="Phosphorylase Kinase, domain 1"/>
    <property type="match status" value="1"/>
</dbReference>
<dbReference type="Gene3D" id="2.90.10.10">
    <property type="entry name" value="Bulb-type lectin domain"/>
    <property type="match status" value="1"/>
</dbReference>
<dbReference type="CDD" id="cd00028">
    <property type="entry name" value="B_lectin"/>
    <property type="match status" value="1"/>
</dbReference>
<evidence type="ECO:0000256" key="7">
    <source>
        <dbReference type="ARBA" id="ARBA00022840"/>
    </source>
</evidence>
<dbReference type="PROSITE" id="PS50011">
    <property type="entry name" value="PROTEIN_KINASE_DOM"/>
    <property type="match status" value="1"/>
</dbReference>
<keyword evidence="4" id="KW-0732">Signal</keyword>
<dbReference type="InterPro" id="IPR000719">
    <property type="entry name" value="Prot_kinase_dom"/>
</dbReference>
<dbReference type="CDD" id="cd14066">
    <property type="entry name" value="STKc_IRAK"/>
    <property type="match status" value="1"/>
</dbReference>
<dbReference type="SMART" id="SM00473">
    <property type="entry name" value="PAN_AP"/>
    <property type="match status" value="2"/>
</dbReference>
<comment type="catalytic activity">
    <reaction evidence="11">
        <text>L-seryl-[protein] + ATP = O-phospho-L-seryl-[protein] + ADP + H(+)</text>
        <dbReference type="Rhea" id="RHEA:17989"/>
        <dbReference type="Rhea" id="RHEA-COMP:9863"/>
        <dbReference type="Rhea" id="RHEA-COMP:11604"/>
        <dbReference type="ChEBI" id="CHEBI:15378"/>
        <dbReference type="ChEBI" id="CHEBI:29999"/>
        <dbReference type="ChEBI" id="CHEBI:30616"/>
        <dbReference type="ChEBI" id="CHEBI:83421"/>
        <dbReference type="ChEBI" id="CHEBI:456216"/>
        <dbReference type="EC" id="2.7.11.1"/>
    </reaction>
</comment>
<dbReference type="Gramene" id="AUR62014667-RA">
    <property type="protein sequence ID" value="AUR62014667-RA:cds"/>
    <property type="gene ID" value="AUR62014667"/>
</dbReference>
<dbReference type="InterPro" id="IPR003609">
    <property type="entry name" value="Pan_app"/>
</dbReference>
<dbReference type="EC" id="2.7.11.1" evidence="1"/>
<feature type="domain" description="Protein kinase" evidence="13">
    <location>
        <begin position="634"/>
        <end position="916"/>
    </location>
</feature>
<proteinExistence type="predicted"/>
<comment type="catalytic activity">
    <reaction evidence="10">
        <text>L-threonyl-[protein] + ATP = O-phospho-L-threonyl-[protein] + ADP + H(+)</text>
        <dbReference type="Rhea" id="RHEA:46608"/>
        <dbReference type="Rhea" id="RHEA-COMP:11060"/>
        <dbReference type="Rhea" id="RHEA-COMP:11605"/>
        <dbReference type="ChEBI" id="CHEBI:15378"/>
        <dbReference type="ChEBI" id="CHEBI:30013"/>
        <dbReference type="ChEBI" id="CHEBI:30616"/>
        <dbReference type="ChEBI" id="CHEBI:61977"/>
        <dbReference type="ChEBI" id="CHEBI:456216"/>
        <dbReference type="EC" id="2.7.11.1"/>
    </reaction>
</comment>
<evidence type="ECO:0000256" key="3">
    <source>
        <dbReference type="ARBA" id="ARBA00022679"/>
    </source>
</evidence>
<dbReference type="SUPFAM" id="SSF51110">
    <property type="entry name" value="alpha-D-mannose-specific plant lectins"/>
    <property type="match status" value="1"/>
</dbReference>
<feature type="transmembrane region" description="Helical" evidence="12">
    <location>
        <begin position="121"/>
        <end position="141"/>
    </location>
</feature>
<feature type="domain" description="Bulb-type lectin" evidence="14">
    <location>
        <begin position="150"/>
        <end position="279"/>
    </location>
</feature>
<evidence type="ECO:0000256" key="8">
    <source>
        <dbReference type="ARBA" id="ARBA00023157"/>
    </source>
</evidence>
<keyword evidence="3" id="KW-0808">Transferase</keyword>
<dbReference type="InterPro" id="IPR036426">
    <property type="entry name" value="Bulb-type_lectin_dom_sf"/>
</dbReference>
<dbReference type="PANTHER" id="PTHR32444">
    <property type="entry name" value="BULB-TYPE LECTIN DOMAIN-CONTAINING PROTEIN"/>
    <property type="match status" value="1"/>
</dbReference>
<dbReference type="EnsemblPlants" id="AUR62014667-RA">
    <property type="protein sequence ID" value="AUR62014667-RA:cds"/>
    <property type="gene ID" value="AUR62014667"/>
</dbReference>